<sequence length="133" mass="15006">MINILISSDSRYPVNRKIIKKAVNDTFGKYNIDALDAEVSIAIVGERKMKTLCSQYLNDNQKHEVLSFAQEELVSFNKQGFVNAPDEILRLGDVIICWPYLLESASSDNQLVDDTIYSLTAHGVEHLLGEHHN</sequence>
<organism evidence="8 9">
    <name type="scientific">Candidatus Curtissbacteria bacterium RIFCSPLOWO2_01_FULL_37_9</name>
    <dbReference type="NCBI Taxonomy" id="1797724"/>
    <lineage>
        <taxon>Bacteria</taxon>
        <taxon>Candidatus Curtissiibacteriota</taxon>
    </lineage>
</organism>
<keyword evidence="7" id="KW-0862">Zinc</keyword>
<dbReference type="InterPro" id="IPR002036">
    <property type="entry name" value="YbeY"/>
</dbReference>
<evidence type="ECO:0000256" key="2">
    <source>
        <dbReference type="ARBA" id="ARBA00010875"/>
    </source>
</evidence>
<evidence type="ECO:0000256" key="1">
    <source>
        <dbReference type="ARBA" id="ARBA00001947"/>
    </source>
</evidence>
<comment type="caution">
    <text evidence="8">The sequence shown here is derived from an EMBL/GenBank/DDBJ whole genome shotgun (WGS) entry which is preliminary data.</text>
</comment>
<comment type="similarity">
    <text evidence="2">Belongs to the endoribonuclease YbeY family.</text>
</comment>
<dbReference type="Pfam" id="PF02130">
    <property type="entry name" value="YbeY"/>
    <property type="match status" value="1"/>
</dbReference>
<keyword evidence="3" id="KW-0540">Nuclease</keyword>
<keyword evidence="5" id="KW-0255">Endonuclease</keyword>
<gene>
    <name evidence="8" type="ORF">A3A48_01280</name>
</gene>
<evidence type="ECO:0000313" key="9">
    <source>
        <dbReference type="Proteomes" id="UP000178336"/>
    </source>
</evidence>
<dbReference type="NCBIfam" id="TIGR00043">
    <property type="entry name" value="rRNA maturation RNase YbeY"/>
    <property type="match status" value="1"/>
</dbReference>
<accession>A0A1F5GTJ5</accession>
<dbReference type="GO" id="GO:0006364">
    <property type="term" value="P:rRNA processing"/>
    <property type="evidence" value="ECO:0007669"/>
    <property type="project" value="InterPro"/>
</dbReference>
<evidence type="ECO:0000256" key="6">
    <source>
        <dbReference type="ARBA" id="ARBA00022801"/>
    </source>
</evidence>
<evidence type="ECO:0000256" key="4">
    <source>
        <dbReference type="ARBA" id="ARBA00022723"/>
    </source>
</evidence>
<dbReference type="STRING" id="1797724.A3A48_01280"/>
<proteinExistence type="inferred from homology"/>
<dbReference type="GO" id="GO:0046872">
    <property type="term" value="F:metal ion binding"/>
    <property type="evidence" value="ECO:0007669"/>
    <property type="project" value="UniProtKB-KW"/>
</dbReference>
<keyword evidence="6" id="KW-0378">Hydrolase</keyword>
<dbReference type="SUPFAM" id="SSF55486">
    <property type="entry name" value="Metalloproteases ('zincins'), catalytic domain"/>
    <property type="match status" value="1"/>
</dbReference>
<dbReference type="EMBL" id="MFBN01000027">
    <property type="protein sequence ID" value="OGD95107.1"/>
    <property type="molecule type" value="Genomic_DNA"/>
</dbReference>
<evidence type="ECO:0000256" key="5">
    <source>
        <dbReference type="ARBA" id="ARBA00022759"/>
    </source>
</evidence>
<reference evidence="8 9" key="1">
    <citation type="journal article" date="2016" name="Nat. Commun.">
        <title>Thousands of microbial genomes shed light on interconnected biogeochemical processes in an aquifer system.</title>
        <authorList>
            <person name="Anantharaman K."/>
            <person name="Brown C.T."/>
            <person name="Hug L.A."/>
            <person name="Sharon I."/>
            <person name="Castelle C.J."/>
            <person name="Probst A.J."/>
            <person name="Thomas B.C."/>
            <person name="Singh A."/>
            <person name="Wilkins M.J."/>
            <person name="Karaoz U."/>
            <person name="Brodie E.L."/>
            <person name="Williams K.H."/>
            <person name="Hubbard S.S."/>
            <person name="Banfield J.F."/>
        </authorList>
    </citation>
    <scope>NUCLEOTIDE SEQUENCE [LARGE SCALE GENOMIC DNA]</scope>
</reference>
<dbReference type="Proteomes" id="UP000178336">
    <property type="component" value="Unassembled WGS sequence"/>
</dbReference>
<dbReference type="Gene3D" id="3.40.390.30">
    <property type="entry name" value="Metalloproteases ('zincins'), catalytic domain"/>
    <property type="match status" value="1"/>
</dbReference>
<dbReference type="AlphaFoldDB" id="A0A1F5GTJ5"/>
<dbReference type="GO" id="GO:0004519">
    <property type="term" value="F:endonuclease activity"/>
    <property type="evidence" value="ECO:0007669"/>
    <property type="project" value="UniProtKB-KW"/>
</dbReference>
<evidence type="ECO:0000256" key="3">
    <source>
        <dbReference type="ARBA" id="ARBA00022722"/>
    </source>
</evidence>
<dbReference type="InterPro" id="IPR023091">
    <property type="entry name" value="MetalPrtase_cat_dom_sf_prd"/>
</dbReference>
<name>A0A1F5GTJ5_9BACT</name>
<keyword evidence="4" id="KW-0479">Metal-binding</keyword>
<evidence type="ECO:0000313" key="8">
    <source>
        <dbReference type="EMBL" id="OGD95107.1"/>
    </source>
</evidence>
<evidence type="ECO:0000256" key="7">
    <source>
        <dbReference type="ARBA" id="ARBA00022833"/>
    </source>
</evidence>
<dbReference type="GO" id="GO:0004222">
    <property type="term" value="F:metalloendopeptidase activity"/>
    <property type="evidence" value="ECO:0007669"/>
    <property type="project" value="InterPro"/>
</dbReference>
<protein>
    <submittedName>
        <fullName evidence="8">rRNA maturation RNase YbeY</fullName>
    </submittedName>
</protein>
<comment type="cofactor">
    <cofactor evidence="1">
        <name>Zn(2+)</name>
        <dbReference type="ChEBI" id="CHEBI:29105"/>
    </cofactor>
</comment>